<organism evidence="2 3">
    <name type="scientific">Acetobacterium bakii</name>
    <dbReference type="NCBI Taxonomy" id="52689"/>
    <lineage>
        <taxon>Bacteria</taxon>
        <taxon>Bacillati</taxon>
        <taxon>Bacillota</taxon>
        <taxon>Clostridia</taxon>
        <taxon>Eubacteriales</taxon>
        <taxon>Eubacteriaceae</taxon>
        <taxon>Acetobacterium</taxon>
    </lineage>
</organism>
<dbReference type="Proteomes" id="UP000036873">
    <property type="component" value="Unassembled WGS sequence"/>
</dbReference>
<dbReference type="AlphaFoldDB" id="A0A0L6U0Q2"/>
<keyword evidence="3" id="KW-1185">Reference proteome</keyword>
<evidence type="ECO:0000313" key="3">
    <source>
        <dbReference type="Proteomes" id="UP000036873"/>
    </source>
</evidence>
<name>A0A0L6U0Q2_9FIRM</name>
<reference evidence="3" key="1">
    <citation type="submission" date="2015-07" db="EMBL/GenBank/DDBJ databases">
        <title>Draft genome sequence of Acetobacterium bakii DSM 8293, a potential psychrophilic chemical producer through syngas fermentation.</title>
        <authorList>
            <person name="Song Y."/>
            <person name="Hwang S."/>
            <person name="Cho B.-K."/>
        </authorList>
    </citation>
    <scope>NUCLEOTIDE SEQUENCE [LARGE SCALE GENOMIC DNA]</scope>
    <source>
        <strain evidence="3">DSM 8239</strain>
    </source>
</reference>
<comment type="caution">
    <text evidence="2">The sequence shown here is derived from an EMBL/GenBank/DDBJ whole genome shotgun (WGS) entry which is preliminary data.</text>
</comment>
<proteinExistence type="predicted"/>
<accession>A0A0L6U0Q2</accession>
<sequence length="157" mass="18224">MYQKDFIPIVLKVKFKSEEPIAIEKWKQLIGDLFLGYAQRITEKGDCFIGHIKALADISEFSYIKFSCINALAGVNSEFHGELQSNCKINMVINSLVTNMSNHESRKLLNQSWLLTINQEENIKMQIEDETPDTLEEHHHHHENEPCPICENKHHIH</sequence>
<feature type="compositionally biased region" description="Basic and acidic residues" evidence="1">
    <location>
        <begin position="135"/>
        <end position="145"/>
    </location>
</feature>
<dbReference type="OrthoDB" id="1778421at2"/>
<dbReference type="EMBL" id="LGYO01000019">
    <property type="protein sequence ID" value="KNZ42094.1"/>
    <property type="molecule type" value="Genomic_DNA"/>
</dbReference>
<evidence type="ECO:0000256" key="1">
    <source>
        <dbReference type="SAM" id="MobiDB-lite"/>
    </source>
</evidence>
<gene>
    <name evidence="2" type="ORF">AKG39_07945</name>
</gene>
<feature type="region of interest" description="Disordered" evidence="1">
    <location>
        <begin position="133"/>
        <end position="157"/>
    </location>
</feature>
<evidence type="ECO:0000313" key="2">
    <source>
        <dbReference type="EMBL" id="KNZ42094.1"/>
    </source>
</evidence>
<dbReference type="RefSeq" id="WP_050739853.1">
    <property type="nucleotide sequence ID" value="NZ_LGYO01000019.1"/>
</dbReference>
<dbReference type="STRING" id="52689.AKG39_07945"/>
<protein>
    <submittedName>
        <fullName evidence="2">Uncharacterized protein</fullName>
    </submittedName>
</protein>